<reference evidence="2" key="2">
    <citation type="submission" date="2015-01" db="EMBL/GenBank/DDBJ databases">
        <title>Evolutionary Origins and Diversification of the Mycorrhizal Mutualists.</title>
        <authorList>
            <consortium name="DOE Joint Genome Institute"/>
            <consortium name="Mycorrhizal Genomics Consortium"/>
            <person name="Kohler A."/>
            <person name="Kuo A."/>
            <person name="Nagy L.G."/>
            <person name="Floudas D."/>
            <person name="Copeland A."/>
            <person name="Barry K.W."/>
            <person name="Cichocki N."/>
            <person name="Veneault-Fourrey C."/>
            <person name="LaButti K."/>
            <person name="Lindquist E.A."/>
            <person name="Lipzen A."/>
            <person name="Lundell T."/>
            <person name="Morin E."/>
            <person name="Murat C."/>
            <person name="Riley R."/>
            <person name="Ohm R."/>
            <person name="Sun H."/>
            <person name="Tunlid A."/>
            <person name="Henrissat B."/>
            <person name="Grigoriev I.V."/>
            <person name="Hibbett D.S."/>
            <person name="Martin F."/>
        </authorList>
    </citation>
    <scope>NUCLEOTIDE SEQUENCE [LARGE SCALE GENOMIC DNA]</scope>
    <source>
        <strain evidence="2">Ve08.2h10</strain>
    </source>
</reference>
<dbReference type="Proteomes" id="UP000054538">
    <property type="component" value="Unassembled WGS sequence"/>
</dbReference>
<gene>
    <name evidence="1" type="ORF">PAXRUDRAFT_76249</name>
</gene>
<protein>
    <submittedName>
        <fullName evidence="1">Uncharacterized protein</fullName>
    </submittedName>
</protein>
<dbReference type="HOGENOM" id="CLU_152311_0_0_1"/>
<proteinExistence type="predicted"/>
<name>A0A0D0C286_9AGAM</name>
<feature type="non-terminal residue" evidence="1">
    <location>
        <position position="88"/>
    </location>
</feature>
<reference evidence="1 2" key="1">
    <citation type="submission" date="2014-04" db="EMBL/GenBank/DDBJ databases">
        <authorList>
            <consortium name="DOE Joint Genome Institute"/>
            <person name="Kuo A."/>
            <person name="Kohler A."/>
            <person name="Jargeat P."/>
            <person name="Nagy L.G."/>
            <person name="Floudas D."/>
            <person name="Copeland A."/>
            <person name="Barry K.W."/>
            <person name="Cichocki N."/>
            <person name="Veneault-Fourrey C."/>
            <person name="LaButti K."/>
            <person name="Lindquist E.A."/>
            <person name="Lipzen A."/>
            <person name="Lundell T."/>
            <person name="Morin E."/>
            <person name="Murat C."/>
            <person name="Sun H."/>
            <person name="Tunlid A."/>
            <person name="Henrissat B."/>
            <person name="Grigoriev I.V."/>
            <person name="Hibbett D.S."/>
            <person name="Martin F."/>
            <person name="Nordberg H.P."/>
            <person name="Cantor M.N."/>
            <person name="Hua S.X."/>
        </authorList>
    </citation>
    <scope>NUCLEOTIDE SEQUENCE [LARGE SCALE GENOMIC DNA]</scope>
    <source>
        <strain evidence="1 2">Ve08.2h10</strain>
    </source>
</reference>
<dbReference type="InParanoid" id="A0A0D0C286"/>
<sequence>FGQAAVRLLTAMRDNDWPEERIQIHADMWLALEVHEWCHDTCEHRQRAPLLYQAHVRKKWHEAISTKYAFSLAIINEEVLEKYCKELV</sequence>
<evidence type="ECO:0000313" key="2">
    <source>
        <dbReference type="Proteomes" id="UP000054538"/>
    </source>
</evidence>
<accession>A0A0D0C286</accession>
<dbReference type="OrthoDB" id="2676599at2759"/>
<feature type="non-terminal residue" evidence="1">
    <location>
        <position position="1"/>
    </location>
</feature>
<keyword evidence="2" id="KW-1185">Reference proteome</keyword>
<dbReference type="AlphaFoldDB" id="A0A0D0C286"/>
<evidence type="ECO:0000313" key="1">
    <source>
        <dbReference type="EMBL" id="KIK77297.1"/>
    </source>
</evidence>
<dbReference type="EMBL" id="KN827056">
    <property type="protein sequence ID" value="KIK77297.1"/>
    <property type="molecule type" value="Genomic_DNA"/>
</dbReference>
<organism evidence="1 2">
    <name type="scientific">Paxillus rubicundulus Ve08.2h10</name>
    <dbReference type="NCBI Taxonomy" id="930991"/>
    <lineage>
        <taxon>Eukaryota</taxon>
        <taxon>Fungi</taxon>
        <taxon>Dikarya</taxon>
        <taxon>Basidiomycota</taxon>
        <taxon>Agaricomycotina</taxon>
        <taxon>Agaricomycetes</taxon>
        <taxon>Agaricomycetidae</taxon>
        <taxon>Boletales</taxon>
        <taxon>Paxilineae</taxon>
        <taxon>Paxillaceae</taxon>
        <taxon>Paxillus</taxon>
    </lineage>
</organism>